<evidence type="ECO:0000256" key="1">
    <source>
        <dbReference type="ARBA" id="ARBA00006174"/>
    </source>
</evidence>
<keyword evidence="5" id="KW-1185">Reference proteome</keyword>
<dbReference type="Gene3D" id="3.30.1330.120">
    <property type="entry name" value="2-methylcitrate dehydratase PrpD"/>
    <property type="match status" value="1"/>
</dbReference>
<reference evidence="4 5" key="1">
    <citation type="submission" date="2015-09" db="EMBL/GenBank/DDBJ databases">
        <authorList>
            <consortium name="Swine Surveillance"/>
        </authorList>
    </citation>
    <scope>NUCLEOTIDE SEQUENCE [LARGE SCALE GENOMIC DNA]</scope>
    <source>
        <strain evidence="4 5">CECT 4357</strain>
    </source>
</reference>
<dbReference type="InterPro" id="IPR036148">
    <property type="entry name" value="MmgE/PrpD_sf"/>
</dbReference>
<dbReference type="InterPro" id="IPR045336">
    <property type="entry name" value="MmgE_PrpD_N"/>
</dbReference>
<dbReference type="Pfam" id="PF19305">
    <property type="entry name" value="MmgE_PrpD_C"/>
    <property type="match status" value="1"/>
</dbReference>
<evidence type="ECO:0000313" key="4">
    <source>
        <dbReference type="EMBL" id="CUH63549.1"/>
    </source>
</evidence>
<dbReference type="InterPro" id="IPR042188">
    <property type="entry name" value="MmgE/PrpD_sf_2"/>
</dbReference>
<dbReference type="Proteomes" id="UP000051587">
    <property type="component" value="Unassembled WGS sequence"/>
</dbReference>
<dbReference type="OrthoDB" id="9795089at2"/>
<accession>A0A0P1F6T1</accession>
<sequence>MTVMDQILDLSEMPGSDITEEVRRLAYASLFDWLACGRAGIGEPVATKLRSFADHEARSGTSSVFGGVQVPARMAALVNGATSHALDFDDTHFDHVGHLSVGIFPAALAVGEETGASVRDVADSFLIGAEAAIRLGRILGAAHYNRGFHQTATAGAFGATLAAGRLYRLSRVQMRAAMGLCATRASGLKSQFGTMGKPYNAGLAASNGVECALLAGLGVTSADDGIMGPQGFIATHSDAPDRDTGWQTSPPQQFRFVRNSYKFHACCHGTHAMIEALLAARQTHDIDPDQVTCLRVRVNPRWLSVCDIKTPRTGLEVKFSYAWLAGMIFYGHATGHDRTYADALCTDPLLQDFAGKVIVTSDPSLSDQQTQVLIELTKGADIQVSHDLADRMPIETLEMRLAQKARSLIGDGAEDLIALRDGFDRIDATTVGTFVKAKQQ</sequence>
<dbReference type="InterPro" id="IPR005656">
    <property type="entry name" value="MmgE_PrpD"/>
</dbReference>
<dbReference type="InterPro" id="IPR045337">
    <property type="entry name" value="MmgE_PrpD_C"/>
</dbReference>
<feature type="domain" description="MmgE/PrpD N-terminal" evidence="2">
    <location>
        <begin position="15"/>
        <end position="241"/>
    </location>
</feature>
<evidence type="ECO:0000313" key="5">
    <source>
        <dbReference type="Proteomes" id="UP000051587"/>
    </source>
</evidence>
<dbReference type="GO" id="GO:0016829">
    <property type="term" value="F:lyase activity"/>
    <property type="evidence" value="ECO:0007669"/>
    <property type="project" value="InterPro"/>
</dbReference>
<dbReference type="InterPro" id="IPR042183">
    <property type="entry name" value="MmgE/PrpD_sf_1"/>
</dbReference>
<evidence type="ECO:0000259" key="2">
    <source>
        <dbReference type="Pfam" id="PF03972"/>
    </source>
</evidence>
<feature type="domain" description="MmgE/PrpD C-terminal" evidence="3">
    <location>
        <begin position="264"/>
        <end position="382"/>
    </location>
</feature>
<gene>
    <name evidence="4" type="ORF">TG4357_00756</name>
</gene>
<protein>
    <submittedName>
        <fullName evidence="4">MmgE/PrpD family protein</fullName>
    </submittedName>
</protein>
<name>A0A0P1F6T1_THAGE</name>
<proteinExistence type="inferred from homology"/>
<dbReference type="Pfam" id="PF03972">
    <property type="entry name" value="MmgE_PrpD_N"/>
    <property type="match status" value="1"/>
</dbReference>
<dbReference type="RefSeq" id="WP_074646982.1">
    <property type="nucleotide sequence ID" value="NZ_CP051181.1"/>
</dbReference>
<dbReference type="STRING" id="53501.SAMN04488043_107260"/>
<dbReference type="AlphaFoldDB" id="A0A0P1F6T1"/>
<comment type="similarity">
    <text evidence="1">Belongs to the PrpD family.</text>
</comment>
<organism evidence="4 5">
    <name type="scientific">Thalassovita gelatinovora</name>
    <name type="common">Thalassobius gelatinovorus</name>
    <dbReference type="NCBI Taxonomy" id="53501"/>
    <lineage>
        <taxon>Bacteria</taxon>
        <taxon>Pseudomonadati</taxon>
        <taxon>Pseudomonadota</taxon>
        <taxon>Alphaproteobacteria</taxon>
        <taxon>Rhodobacterales</taxon>
        <taxon>Roseobacteraceae</taxon>
        <taxon>Thalassovita</taxon>
    </lineage>
</organism>
<dbReference type="PANTHER" id="PTHR16943">
    <property type="entry name" value="2-METHYLCITRATE DEHYDRATASE-RELATED"/>
    <property type="match status" value="1"/>
</dbReference>
<dbReference type="PANTHER" id="PTHR16943:SF8">
    <property type="entry name" value="2-METHYLCITRATE DEHYDRATASE"/>
    <property type="match status" value="1"/>
</dbReference>
<dbReference type="Gene3D" id="1.10.4100.10">
    <property type="entry name" value="2-methylcitrate dehydratase PrpD"/>
    <property type="match status" value="1"/>
</dbReference>
<evidence type="ECO:0000259" key="3">
    <source>
        <dbReference type="Pfam" id="PF19305"/>
    </source>
</evidence>
<dbReference type="SUPFAM" id="SSF103378">
    <property type="entry name" value="2-methylcitrate dehydratase PrpD"/>
    <property type="match status" value="1"/>
</dbReference>
<dbReference type="EMBL" id="CYSA01000007">
    <property type="protein sequence ID" value="CUH63549.1"/>
    <property type="molecule type" value="Genomic_DNA"/>
</dbReference>